<name>D9X2K6_STRVT</name>
<evidence type="ECO:0000313" key="2">
    <source>
        <dbReference type="Proteomes" id="UP000004184"/>
    </source>
</evidence>
<dbReference type="AlphaFoldDB" id="D9X2K6"/>
<evidence type="ECO:0000313" key="1">
    <source>
        <dbReference type="EMBL" id="EFL33675.1"/>
    </source>
</evidence>
<dbReference type="EMBL" id="GG657757">
    <property type="protein sequence ID" value="EFL33675.1"/>
    <property type="molecule type" value="Genomic_DNA"/>
</dbReference>
<dbReference type="Proteomes" id="UP000004184">
    <property type="component" value="Unassembled WGS sequence"/>
</dbReference>
<reference evidence="2" key="1">
    <citation type="submission" date="2009-02" db="EMBL/GenBank/DDBJ databases">
        <title>Annotation of Streptomyces viridochromogenes strain DSM 40736.</title>
        <authorList>
            <consortium name="The Broad Institute Genome Sequencing Platform"/>
            <consortium name="Broad Institute Microbial Sequencing Center"/>
            <person name="Fischbach M."/>
            <person name="Godfrey P."/>
            <person name="Ward D."/>
            <person name="Young S."/>
            <person name="Zeng Q."/>
            <person name="Koehrsen M."/>
            <person name="Alvarado L."/>
            <person name="Berlin A.M."/>
            <person name="Bochicchio J."/>
            <person name="Borenstein D."/>
            <person name="Chapman S.B."/>
            <person name="Chen Z."/>
            <person name="Engels R."/>
            <person name="Freedman E."/>
            <person name="Gellesch M."/>
            <person name="Goldberg J."/>
            <person name="Griggs A."/>
            <person name="Gujja S."/>
            <person name="Heilman E.R."/>
            <person name="Heiman D.I."/>
            <person name="Hepburn T.A."/>
            <person name="Howarth C."/>
            <person name="Jen D."/>
            <person name="Larson L."/>
            <person name="Lewis B."/>
            <person name="Mehta T."/>
            <person name="Park D."/>
            <person name="Pearson M."/>
            <person name="Richards J."/>
            <person name="Roberts A."/>
            <person name="Saif S."/>
            <person name="Shea T.D."/>
            <person name="Shenoy N."/>
            <person name="Sisk P."/>
            <person name="Stolte C."/>
            <person name="Sykes S.N."/>
            <person name="Thomson T."/>
            <person name="Walk T."/>
            <person name="White J."/>
            <person name="Yandava C."/>
            <person name="Straight P."/>
            <person name="Clardy J."/>
            <person name="Hung D."/>
            <person name="Kolter R."/>
            <person name="Mekalanos J."/>
            <person name="Walker S."/>
            <person name="Walsh C.T."/>
            <person name="Wieland-Brown L.C."/>
            <person name="Haas B."/>
            <person name="Nusbaum C."/>
            <person name="Birren B."/>
        </authorList>
    </citation>
    <scope>NUCLEOTIDE SEQUENCE [LARGE SCALE GENOMIC DNA]</scope>
    <source>
        <strain evidence="2">DSM 40736 / JCM 4977 / BCRC 1201 / Tue 494</strain>
    </source>
</reference>
<gene>
    <name evidence="1" type="ORF">SSQG_04193</name>
</gene>
<dbReference type="NCBIfam" id="NF038161">
    <property type="entry name" value="lant_II_LchA2"/>
    <property type="match status" value="1"/>
</dbReference>
<dbReference type="eggNOG" id="ENOG5030F7V">
    <property type="taxonomic scope" value="Bacteria"/>
</dbReference>
<dbReference type="HOGENOM" id="CLU_2959087_0_0_11"/>
<protein>
    <submittedName>
        <fullName evidence="1">Predicted protein</fullName>
    </submittedName>
</protein>
<keyword evidence="2" id="KW-1185">Reference proteome</keyword>
<organism evidence="1 2">
    <name type="scientific">Streptomyces viridochromogenes (strain DSM 40736 / JCM 4977 / BCRC 1201 / Tue 494)</name>
    <dbReference type="NCBI Taxonomy" id="591159"/>
    <lineage>
        <taxon>Bacteria</taxon>
        <taxon>Bacillati</taxon>
        <taxon>Actinomycetota</taxon>
        <taxon>Actinomycetes</taxon>
        <taxon>Kitasatosporales</taxon>
        <taxon>Streptomycetaceae</taxon>
        <taxon>Streptomyces</taxon>
    </lineage>
</organism>
<proteinExistence type="predicted"/>
<dbReference type="STRING" id="591159.SSQG_04193"/>
<accession>D9X2K6</accession>
<sequence>MKGNIMQDKKTDILGAYDEAELIELSEADNHGGTGPWCIATVTLVTATVCPTTKCTSKC</sequence>